<protein>
    <submittedName>
        <fullName evidence="2">Uncharacterized protein</fullName>
    </submittedName>
</protein>
<name>A0ABZ0D2R7_9BURK</name>
<proteinExistence type="predicted"/>
<keyword evidence="1" id="KW-0812">Transmembrane</keyword>
<dbReference type="RefSeq" id="WP_316702328.1">
    <property type="nucleotide sequence ID" value="NZ_CP136336.1"/>
</dbReference>
<evidence type="ECO:0000313" key="2">
    <source>
        <dbReference type="EMBL" id="WOB09373.1"/>
    </source>
</evidence>
<keyword evidence="1" id="KW-1133">Transmembrane helix</keyword>
<feature type="transmembrane region" description="Helical" evidence="1">
    <location>
        <begin position="73"/>
        <end position="90"/>
    </location>
</feature>
<evidence type="ECO:0000313" key="3">
    <source>
        <dbReference type="Proteomes" id="UP001303946"/>
    </source>
</evidence>
<feature type="transmembrane region" description="Helical" evidence="1">
    <location>
        <begin position="16"/>
        <end position="36"/>
    </location>
</feature>
<keyword evidence="3" id="KW-1185">Reference proteome</keyword>
<sequence length="94" mass="9813">MNLIGVPLRRPGFNELTAATVMGSGLWVLAVGLAHVARMDLTKGDAGALLLVMLWACVSTRMGIRVGAGGRHLAANLLVSGVLLALYEVARGLF</sequence>
<dbReference type="EMBL" id="CP136336">
    <property type="protein sequence ID" value="WOB09373.1"/>
    <property type="molecule type" value="Genomic_DNA"/>
</dbReference>
<feature type="transmembrane region" description="Helical" evidence="1">
    <location>
        <begin position="48"/>
        <end position="67"/>
    </location>
</feature>
<accession>A0ABZ0D2R7</accession>
<organism evidence="2 3">
    <name type="scientific">Piscinibacter gummiphilus</name>
    <dbReference type="NCBI Taxonomy" id="946333"/>
    <lineage>
        <taxon>Bacteria</taxon>
        <taxon>Pseudomonadati</taxon>
        <taxon>Pseudomonadota</taxon>
        <taxon>Betaproteobacteria</taxon>
        <taxon>Burkholderiales</taxon>
        <taxon>Sphaerotilaceae</taxon>
        <taxon>Piscinibacter</taxon>
    </lineage>
</organism>
<keyword evidence="1" id="KW-0472">Membrane</keyword>
<reference evidence="2 3" key="1">
    <citation type="submission" date="2023-10" db="EMBL/GenBank/DDBJ databases">
        <title>Bacteria for the degradation of biodegradable plastic PBAT(Polybutylene adipate terephthalate).</title>
        <authorList>
            <person name="Weon H.-Y."/>
            <person name="Yeon J."/>
        </authorList>
    </citation>
    <scope>NUCLEOTIDE SEQUENCE [LARGE SCALE GENOMIC DNA]</scope>
    <source>
        <strain evidence="2 3">SBD 7-3</strain>
    </source>
</reference>
<evidence type="ECO:0000256" key="1">
    <source>
        <dbReference type="SAM" id="Phobius"/>
    </source>
</evidence>
<dbReference type="Proteomes" id="UP001303946">
    <property type="component" value="Chromosome"/>
</dbReference>
<gene>
    <name evidence="2" type="ORF">RXV79_04760</name>
</gene>